<reference evidence="3 4" key="1">
    <citation type="journal article" date="2014" name="BMC Genomics">
        <title>Comparison of environmental and isolate Sulfobacillus genomes reveals diverse carbon, sulfur, nitrogen, and hydrogen metabolisms.</title>
        <authorList>
            <person name="Justice N.B."/>
            <person name="Norman A."/>
            <person name="Brown C.T."/>
            <person name="Singh A."/>
            <person name="Thomas B.C."/>
            <person name="Banfield J.F."/>
        </authorList>
    </citation>
    <scope>NUCLEOTIDE SEQUENCE [LARGE SCALE GENOMIC DNA]</scope>
    <source>
        <strain evidence="3">AMDSBA4</strain>
    </source>
</reference>
<dbReference type="PRINTS" id="PR00080">
    <property type="entry name" value="SDRFAMILY"/>
</dbReference>
<dbReference type="InterPro" id="IPR020904">
    <property type="entry name" value="Sc_DH/Rdtase_CS"/>
</dbReference>
<comment type="similarity">
    <text evidence="1">Belongs to the short-chain dehydrogenases/reductases (SDR) family.</text>
</comment>
<keyword evidence="2" id="KW-0560">Oxidoreductase</keyword>
<dbReference type="Proteomes" id="UP000242972">
    <property type="component" value="Unassembled WGS sequence"/>
</dbReference>
<dbReference type="GO" id="GO:0008206">
    <property type="term" value="P:bile acid metabolic process"/>
    <property type="evidence" value="ECO:0007669"/>
    <property type="project" value="UniProtKB-ARBA"/>
</dbReference>
<evidence type="ECO:0008006" key="5">
    <source>
        <dbReference type="Google" id="ProtNLM"/>
    </source>
</evidence>
<dbReference type="EMBL" id="PXYW01000036">
    <property type="protein sequence ID" value="PSR32572.1"/>
    <property type="molecule type" value="Genomic_DNA"/>
</dbReference>
<name>A0A2T2XDQ7_9FIRM</name>
<gene>
    <name evidence="3" type="ORF">C7B46_13710</name>
</gene>
<dbReference type="SUPFAM" id="SSF51735">
    <property type="entry name" value="NAD(P)-binding Rossmann-fold domains"/>
    <property type="match status" value="1"/>
</dbReference>
<dbReference type="InterPro" id="IPR002347">
    <property type="entry name" value="SDR_fam"/>
</dbReference>
<dbReference type="PROSITE" id="PS00061">
    <property type="entry name" value="ADH_SHORT"/>
    <property type="match status" value="1"/>
</dbReference>
<dbReference type="Gene3D" id="3.40.50.720">
    <property type="entry name" value="NAD(P)-binding Rossmann-like Domain"/>
    <property type="match status" value="1"/>
</dbReference>
<accession>A0A2T2XDQ7</accession>
<dbReference type="GO" id="GO:0016491">
    <property type="term" value="F:oxidoreductase activity"/>
    <property type="evidence" value="ECO:0007669"/>
    <property type="project" value="UniProtKB-KW"/>
</dbReference>
<organism evidence="3 4">
    <name type="scientific">Sulfobacillus benefaciens</name>
    <dbReference type="NCBI Taxonomy" id="453960"/>
    <lineage>
        <taxon>Bacteria</taxon>
        <taxon>Bacillati</taxon>
        <taxon>Bacillota</taxon>
        <taxon>Clostridia</taxon>
        <taxon>Eubacteriales</taxon>
        <taxon>Clostridiales Family XVII. Incertae Sedis</taxon>
        <taxon>Sulfobacillus</taxon>
    </lineage>
</organism>
<sequence>MPALTVFGYGGVSREIGCGRSKAMTRRRWHMVRDPDQAPKVIVTGGAQGVGAAIVVQLATQGYPVAIFDRAASETRSLVHTLRNQGLIVQGEVIDVSEPGEVSEAVDRIHRQWGTVDILINNAGIEDPIDRLTSEISFDSWQRIIATNLTGPFLLMKHVIPIMVAQGRGCVVNVASVKALLPLPGSAAYNAAKTGLVALTRSAALEYASAGIRINAVCPGAVEGTVMTQAYLANATQPEPHQALNVLHAMNRMASPHEVAAVVAFLASSDASFVTGAVVPVDGGFSAGISPSLLGSVG</sequence>
<dbReference type="AlphaFoldDB" id="A0A2T2XDQ7"/>
<protein>
    <recommendedName>
        <fullName evidence="5">SDR family oxidoreductase</fullName>
    </recommendedName>
</protein>
<proteinExistence type="inferred from homology"/>
<dbReference type="PANTHER" id="PTHR24321:SF8">
    <property type="entry name" value="ESTRADIOL 17-BETA-DEHYDROGENASE 8-RELATED"/>
    <property type="match status" value="1"/>
</dbReference>
<dbReference type="InterPro" id="IPR036291">
    <property type="entry name" value="NAD(P)-bd_dom_sf"/>
</dbReference>
<dbReference type="PRINTS" id="PR00081">
    <property type="entry name" value="GDHRDH"/>
</dbReference>
<dbReference type="Pfam" id="PF13561">
    <property type="entry name" value="adh_short_C2"/>
    <property type="match status" value="1"/>
</dbReference>
<dbReference type="PANTHER" id="PTHR24321">
    <property type="entry name" value="DEHYDROGENASES, SHORT CHAIN"/>
    <property type="match status" value="1"/>
</dbReference>
<evidence type="ECO:0000256" key="1">
    <source>
        <dbReference type="ARBA" id="ARBA00006484"/>
    </source>
</evidence>
<evidence type="ECO:0000313" key="4">
    <source>
        <dbReference type="Proteomes" id="UP000242972"/>
    </source>
</evidence>
<comment type="caution">
    <text evidence="3">The sequence shown here is derived from an EMBL/GenBank/DDBJ whole genome shotgun (WGS) entry which is preliminary data.</text>
</comment>
<dbReference type="FunFam" id="3.40.50.720:FF:000084">
    <property type="entry name" value="Short-chain dehydrogenase reductase"/>
    <property type="match status" value="1"/>
</dbReference>
<evidence type="ECO:0000256" key="2">
    <source>
        <dbReference type="ARBA" id="ARBA00023002"/>
    </source>
</evidence>
<evidence type="ECO:0000313" key="3">
    <source>
        <dbReference type="EMBL" id="PSR32572.1"/>
    </source>
</evidence>